<sequence>MHDAKYLIISLFRKERRNKNCLKFVYKPVLFLKPVWKPAKKIGTGLPAIKMRGIWSHFGIFNKTLGYKILKKLRPLIWFFEFR</sequence>
<reference evidence="1 2" key="1">
    <citation type="journal article" date="2018" name="Sci. Rep.">
        <title>Genomic signatures of local adaptation to the degree of environmental predictability in rotifers.</title>
        <authorList>
            <person name="Franch-Gras L."/>
            <person name="Hahn C."/>
            <person name="Garcia-Roger E.M."/>
            <person name="Carmona M.J."/>
            <person name="Serra M."/>
            <person name="Gomez A."/>
        </authorList>
    </citation>
    <scope>NUCLEOTIDE SEQUENCE [LARGE SCALE GENOMIC DNA]</scope>
    <source>
        <strain evidence="1">HYR1</strain>
    </source>
</reference>
<gene>
    <name evidence="1" type="ORF">BpHYR1_046841</name>
</gene>
<name>A0A3M7S0V2_BRAPC</name>
<keyword evidence="2" id="KW-1185">Reference proteome</keyword>
<evidence type="ECO:0000313" key="2">
    <source>
        <dbReference type="Proteomes" id="UP000276133"/>
    </source>
</evidence>
<protein>
    <submittedName>
        <fullName evidence="1">Uncharacterized protein</fullName>
    </submittedName>
</protein>
<evidence type="ECO:0000313" key="1">
    <source>
        <dbReference type="EMBL" id="RNA29258.1"/>
    </source>
</evidence>
<organism evidence="1 2">
    <name type="scientific">Brachionus plicatilis</name>
    <name type="common">Marine rotifer</name>
    <name type="synonym">Brachionus muelleri</name>
    <dbReference type="NCBI Taxonomy" id="10195"/>
    <lineage>
        <taxon>Eukaryota</taxon>
        <taxon>Metazoa</taxon>
        <taxon>Spiralia</taxon>
        <taxon>Gnathifera</taxon>
        <taxon>Rotifera</taxon>
        <taxon>Eurotatoria</taxon>
        <taxon>Monogononta</taxon>
        <taxon>Pseudotrocha</taxon>
        <taxon>Ploima</taxon>
        <taxon>Brachionidae</taxon>
        <taxon>Brachionus</taxon>
    </lineage>
</organism>
<proteinExistence type="predicted"/>
<dbReference type="AlphaFoldDB" id="A0A3M7S0V2"/>
<accession>A0A3M7S0V2</accession>
<dbReference type="EMBL" id="REGN01002258">
    <property type="protein sequence ID" value="RNA29258.1"/>
    <property type="molecule type" value="Genomic_DNA"/>
</dbReference>
<comment type="caution">
    <text evidence="1">The sequence shown here is derived from an EMBL/GenBank/DDBJ whole genome shotgun (WGS) entry which is preliminary data.</text>
</comment>
<dbReference type="Proteomes" id="UP000276133">
    <property type="component" value="Unassembled WGS sequence"/>
</dbReference>